<dbReference type="InterPro" id="IPR025404">
    <property type="entry name" value="DUF4130"/>
</dbReference>
<gene>
    <name evidence="2" type="ORF">A4V09_05505</name>
</gene>
<dbReference type="KEGG" id="byl:A4V09_05505"/>
<dbReference type="NCBIfam" id="TIGR03915">
    <property type="entry name" value="SAM_7_link_chp"/>
    <property type="match status" value="1"/>
</dbReference>
<organism evidence="2 3">
    <name type="scientific">Blautia pseudococcoides</name>
    <dbReference type="NCBI Taxonomy" id="1796616"/>
    <lineage>
        <taxon>Bacteria</taxon>
        <taxon>Bacillati</taxon>
        <taxon>Bacillota</taxon>
        <taxon>Clostridia</taxon>
        <taxon>Lachnospirales</taxon>
        <taxon>Lachnospiraceae</taxon>
        <taxon>Blautia</taxon>
    </lineage>
</organism>
<evidence type="ECO:0000313" key="3">
    <source>
        <dbReference type="Proteomes" id="UP000092574"/>
    </source>
</evidence>
<protein>
    <submittedName>
        <fullName evidence="2">DNA metabolism protein</fullName>
    </submittedName>
</protein>
<dbReference type="Proteomes" id="UP000092574">
    <property type="component" value="Chromosome"/>
</dbReference>
<proteinExistence type="predicted"/>
<dbReference type="EMBL" id="CP015405">
    <property type="protein sequence ID" value="ANU75265.1"/>
    <property type="molecule type" value="Genomic_DNA"/>
</dbReference>
<accession>A0A1C7I6Q4</accession>
<dbReference type="OrthoDB" id="5290748at2"/>
<dbReference type="AlphaFoldDB" id="A0A1C7I6Q4"/>
<dbReference type="RefSeq" id="WP_065541473.1">
    <property type="nucleotide sequence ID" value="NZ_CP015405.2"/>
</dbReference>
<evidence type="ECO:0000259" key="1">
    <source>
        <dbReference type="Pfam" id="PF13566"/>
    </source>
</evidence>
<feature type="domain" description="DUF4130" evidence="1">
    <location>
        <begin position="85"/>
        <end position="249"/>
    </location>
</feature>
<name>A0A1C7I6Q4_9FIRM</name>
<dbReference type="Pfam" id="PF13566">
    <property type="entry name" value="DUF4130"/>
    <property type="match status" value="1"/>
</dbReference>
<sequence>MVIFTCQDTFESMMTCIYDAWSARLGHSNIKLRTEPIWSPELFCDYRHIDPDEEKVQKVIRSIQQKISEKSYHDIYRAAMSDHPHKLDIIYRYMILGFVYKEKTSQMLGDPAVSALFELNRKVANEAHLFREFVRFSRLKNQILLSIIEPKCNVLTILAPNFEDRMPSEHWMIVDKTRMLSVVHPADSDYFLTPVSPEELSYMEASKDRFDPYVGLWKSFFQTIGIEQRKNPRCQRNMLPIWYRKHMPEFQQ</sequence>
<keyword evidence="3" id="KW-1185">Reference proteome</keyword>
<evidence type="ECO:0000313" key="2">
    <source>
        <dbReference type="EMBL" id="ANU75265.1"/>
    </source>
</evidence>
<reference evidence="2" key="1">
    <citation type="submission" date="2017-04" db="EMBL/GenBank/DDBJ databases">
        <title>Complete Genome Sequences of Twelve Strains of a Stable Defined Moderately Diverse Mouse Microbiota 2 (sDMDMm2).</title>
        <authorList>
            <person name="Uchimura Y."/>
            <person name="Wyss M."/>
            <person name="Brugiroux S."/>
            <person name="Limenitakis J.P."/>
            <person name="Stecher B."/>
            <person name="McCoy K.D."/>
            <person name="Macpherson A.J."/>
        </authorList>
    </citation>
    <scope>NUCLEOTIDE SEQUENCE</scope>
    <source>
        <strain evidence="2">YL58</strain>
    </source>
</reference>
<dbReference type="InterPro" id="IPR023875">
    <property type="entry name" value="DNA_repair_put"/>
</dbReference>
<dbReference type="STRING" id="1796616.A4V09_05505"/>